<proteinExistence type="inferred from homology"/>
<evidence type="ECO:0000256" key="1">
    <source>
        <dbReference type="ARBA" id="ARBA00022475"/>
    </source>
</evidence>
<dbReference type="RefSeq" id="WP_267622742.1">
    <property type="nucleotide sequence ID" value="NZ_JAODIW010000006.1"/>
</dbReference>
<protein>
    <recommendedName>
        <fullName evidence="5">UPF0391 membrane protein ACFO0N_15495</fullName>
    </recommendedName>
</protein>
<dbReference type="Pfam" id="PF07043">
    <property type="entry name" value="DUF1328"/>
    <property type="match status" value="1"/>
</dbReference>
<name>A0ABD5PET5_9EURY</name>
<keyword evidence="4 5" id="KW-0472">Membrane</keyword>
<comment type="similarity">
    <text evidence="5">Belongs to the UPF0391 family.</text>
</comment>
<accession>A0ABD5PET5</accession>
<evidence type="ECO:0000256" key="5">
    <source>
        <dbReference type="HAMAP-Rule" id="MF_01361"/>
    </source>
</evidence>
<evidence type="ECO:0000256" key="3">
    <source>
        <dbReference type="ARBA" id="ARBA00022989"/>
    </source>
</evidence>
<feature type="transmembrane region" description="Helical" evidence="5">
    <location>
        <begin position="23"/>
        <end position="45"/>
    </location>
</feature>
<sequence length="70" mass="7620">MSNTFNLDSFVGLLAPLQFSGEFLYYALVFFVLALVAAFVGFRGVAGISMEIARIFVLLFVVLAIVAIIL</sequence>
<evidence type="ECO:0000256" key="2">
    <source>
        <dbReference type="ARBA" id="ARBA00022692"/>
    </source>
</evidence>
<dbReference type="EMBL" id="JBHSDS010000008">
    <property type="protein sequence ID" value="MFC4359347.1"/>
    <property type="molecule type" value="Genomic_DNA"/>
</dbReference>
<keyword evidence="3 5" id="KW-1133">Transmembrane helix</keyword>
<evidence type="ECO:0000256" key="4">
    <source>
        <dbReference type="ARBA" id="ARBA00023136"/>
    </source>
</evidence>
<dbReference type="InterPro" id="IPR009760">
    <property type="entry name" value="DUF1328"/>
</dbReference>
<evidence type="ECO:0000313" key="6">
    <source>
        <dbReference type="EMBL" id="MFC4359347.1"/>
    </source>
</evidence>
<gene>
    <name evidence="6" type="ORF">ACFO0N_15495</name>
</gene>
<organism evidence="6 7">
    <name type="scientific">Halobium salinum</name>
    <dbReference type="NCBI Taxonomy" id="1364940"/>
    <lineage>
        <taxon>Archaea</taxon>
        <taxon>Methanobacteriati</taxon>
        <taxon>Methanobacteriota</taxon>
        <taxon>Stenosarchaea group</taxon>
        <taxon>Halobacteria</taxon>
        <taxon>Halobacteriales</taxon>
        <taxon>Haloferacaceae</taxon>
        <taxon>Halobium</taxon>
    </lineage>
</organism>
<dbReference type="HAMAP" id="MF_01361">
    <property type="entry name" value="UPF0391"/>
    <property type="match status" value="1"/>
</dbReference>
<comment type="caution">
    <text evidence="6">The sequence shown here is derived from an EMBL/GenBank/DDBJ whole genome shotgun (WGS) entry which is preliminary data.</text>
</comment>
<feature type="transmembrane region" description="Helical" evidence="5">
    <location>
        <begin position="52"/>
        <end position="69"/>
    </location>
</feature>
<dbReference type="Proteomes" id="UP001595921">
    <property type="component" value="Unassembled WGS sequence"/>
</dbReference>
<keyword evidence="2 5" id="KW-0812">Transmembrane</keyword>
<comment type="caution">
    <text evidence="5">Lacks conserved residue(s) required for the propagation of feature annotation.</text>
</comment>
<keyword evidence="1 5" id="KW-1003">Cell membrane</keyword>
<evidence type="ECO:0000313" key="7">
    <source>
        <dbReference type="Proteomes" id="UP001595921"/>
    </source>
</evidence>
<dbReference type="GO" id="GO:0005886">
    <property type="term" value="C:plasma membrane"/>
    <property type="evidence" value="ECO:0007669"/>
    <property type="project" value="UniProtKB-UniRule"/>
</dbReference>
<keyword evidence="7" id="KW-1185">Reference proteome</keyword>
<dbReference type="AlphaFoldDB" id="A0ABD5PET5"/>
<reference evidence="6 7" key="1">
    <citation type="journal article" date="2019" name="Int. J. Syst. Evol. Microbiol.">
        <title>The Global Catalogue of Microorganisms (GCM) 10K type strain sequencing project: providing services to taxonomists for standard genome sequencing and annotation.</title>
        <authorList>
            <consortium name="The Broad Institute Genomics Platform"/>
            <consortium name="The Broad Institute Genome Sequencing Center for Infectious Disease"/>
            <person name="Wu L."/>
            <person name="Ma J."/>
        </authorList>
    </citation>
    <scope>NUCLEOTIDE SEQUENCE [LARGE SCALE GENOMIC DNA]</scope>
    <source>
        <strain evidence="6 7">CGMCC 1.12553</strain>
    </source>
</reference>